<evidence type="ECO:0000256" key="1">
    <source>
        <dbReference type="SAM" id="MobiDB-lite"/>
    </source>
</evidence>
<organism evidence="2 3">
    <name type="scientific">Pleuronectes platessa</name>
    <name type="common">European plaice</name>
    <dbReference type="NCBI Taxonomy" id="8262"/>
    <lineage>
        <taxon>Eukaryota</taxon>
        <taxon>Metazoa</taxon>
        <taxon>Chordata</taxon>
        <taxon>Craniata</taxon>
        <taxon>Vertebrata</taxon>
        <taxon>Euteleostomi</taxon>
        <taxon>Actinopterygii</taxon>
        <taxon>Neopterygii</taxon>
        <taxon>Teleostei</taxon>
        <taxon>Neoteleostei</taxon>
        <taxon>Acanthomorphata</taxon>
        <taxon>Carangaria</taxon>
        <taxon>Pleuronectiformes</taxon>
        <taxon>Pleuronectoidei</taxon>
        <taxon>Pleuronectidae</taxon>
        <taxon>Pleuronectes</taxon>
    </lineage>
</organism>
<gene>
    <name evidence="2" type="ORF">PLEPLA_LOCUS16923</name>
</gene>
<feature type="compositionally biased region" description="Polar residues" evidence="1">
    <location>
        <begin position="27"/>
        <end position="39"/>
    </location>
</feature>
<reference evidence="2" key="1">
    <citation type="submission" date="2020-03" db="EMBL/GenBank/DDBJ databases">
        <authorList>
            <person name="Weist P."/>
        </authorList>
    </citation>
    <scope>NUCLEOTIDE SEQUENCE</scope>
</reference>
<evidence type="ECO:0000313" key="3">
    <source>
        <dbReference type="Proteomes" id="UP001153269"/>
    </source>
</evidence>
<dbReference type="Proteomes" id="UP001153269">
    <property type="component" value="Unassembled WGS sequence"/>
</dbReference>
<keyword evidence="3" id="KW-1185">Reference proteome</keyword>
<comment type="caution">
    <text evidence="2">The sequence shown here is derived from an EMBL/GenBank/DDBJ whole genome shotgun (WGS) entry which is preliminary data.</text>
</comment>
<feature type="region of interest" description="Disordered" evidence="1">
    <location>
        <begin position="1"/>
        <end position="107"/>
    </location>
</feature>
<dbReference type="AlphaFoldDB" id="A0A9N7UC22"/>
<proteinExistence type="predicted"/>
<sequence>MAAAGVATRPLSDPHMCTQENRKCNRDQSLQAANRSSRATGRAGYLSIGGGVQLDPDRARNSAGVLQTTPPELQEEDSGKHWNLPSDASEASGRDAIRSIRSTDKTN</sequence>
<feature type="compositionally biased region" description="Basic and acidic residues" evidence="1">
    <location>
        <begin position="92"/>
        <end position="107"/>
    </location>
</feature>
<dbReference type="EMBL" id="CADEAL010001102">
    <property type="protein sequence ID" value="CAB1428948.1"/>
    <property type="molecule type" value="Genomic_DNA"/>
</dbReference>
<protein>
    <submittedName>
        <fullName evidence="2">Uncharacterized protein</fullName>
    </submittedName>
</protein>
<name>A0A9N7UC22_PLEPL</name>
<evidence type="ECO:0000313" key="2">
    <source>
        <dbReference type="EMBL" id="CAB1428948.1"/>
    </source>
</evidence>
<accession>A0A9N7UC22</accession>